<dbReference type="RefSeq" id="XP_007834239.1">
    <property type="nucleotide sequence ID" value="XM_007836048.1"/>
</dbReference>
<dbReference type="KEGG" id="pfy:PFICI_07467"/>
<gene>
    <name evidence="1" type="ORF">PFICI_07467</name>
</gene>
<protein>
    <submittedName>
        <fullName evidence="1">Uncharacterized protein</fullName>
    </submittedName>
</protein>
<organism evidence="1 2">
    <name type="scientific">Pestalotiopsis fici (strain W106-1 / CGMCC3.15140)</name>
    <dbReference type="NCBI Taxonomy" id="1229662"/>
    <lineage>
        <taxon>Eukaryota</taxon>
        <taxon>Fungi</taxon>
        <taxon>Dikarya</taxon>
        <taxon>Ascomycota</taxon>
        <taxon>Pezizomycotina</taxon>
        <taxon>Sordariomycetes</taxon>
        <taxon>Xylariomycetidae</taxon>
        <taxon>Amphisphaeriales</taxon>
        <taxon>Sporocadaceae</taxon>
        <taxon>Pestalotiopsis</taxon>
    </lineage>
</organism>
<dbReference type="InParanoid" id="W3X1D5"/>
<accession>W3X1D5</accession>
<dbReference type="AlphaFoldDB" id="W3X1D5"/>
<evidence type="ECO:0000313" key="2">
    <source>
        <dbReference type="Proteomes" id="UP000030651"/>
    </source>
</evidence>
<proteinExistence type="predicted"/>
<dbReference type="HOGENOM" id="CLU_2085608_0_0_1"/>
<keyword evidence="2" id="KW-1185">Reference proteome</keyword>
<reference evidence="2" key="1">
    <citation type="journal article" date="2015" name="BMC Genomics">
        <title>Genomic and transcriptomic analysis of the endophytic fungus Pestalotiopsis fici reveals its lifestyle and high potential for synthesis of natural products.</title>
        <authorList>
            <person name="Wang X."/>
            <person name="Zhang X."/>
            <person name="Liu L."/>
            <person name="Xiang M."/>
            <person name="Wang W."/>
            <person name="Sun X."/>
            <person name="Che Y."/>
            <person name="Guo L."/>
            <person name="Liu G."/>
            <person name="Guo L."/>
            <person name="Wang C."/>
            <person name="Yin W.B."/>
            <person name="Stadler M."/>
            <person name="Zhang X."/>
            <person name="Liu X."/>
        </authorList>
    </citation>
    <scope>NUCLEOTIDE SEQUENCE [LARGE SCALE GENOMIC DNA]</scope>
    <source>
        <strain evidence="2">W106-1 / CGMCC3.15140</strain>
    </source>
</reference>
<dbReference type="EMBL" id="KI912113">
    <property type="protein sequence ID" value="ETS79938.1"/>
    <property type="molecule type" value="Genomic_DNA"/>
</dbReference>
<name>W3X1D5_PESFW</name>
<dbReference type="GeneID" id="19272480"/>
<evidence type="ECO:0000313" key="1">
    <source>
        <dbReference type="EMBL" id="ETS79938.1"/>
    </source>
</evidence>
<dbReference type="Proteomes" id="UP000030651">
    <property type="component" value="Unassembled WGS sequence"/>
</dbReference>
<sequence>MTVHFRFLDGAGSYHDDKDVEFDTGCFSADLMRRACYHWDVAHLQHIGRYNNAVVIQKFRTWLAVKYYAEEVMNAVPQQDFEFEDFKLRLLVWERITQAIKDEQKAHQKFFPQHTLL</sequence>